<keyword evidence="1" id="KW-1185">Reference proteome</keyword>
<evidence type="ECO:0000313" key="1">
    <source>
        <dbReference type="Proteomes" id="UP000887578"/>
    </source>
</evidence>
<dbReference type="WBParaSite" id="PDA_v2.g4523.t1">
    <property type="protein sequence ID" value="PDA_v2.g4523.t1"/>
    <property type="gene ID" value="PDA_v2.g4523"/>
</dbReference>
<dbReference type="Proteomes" id="UP000887578">
    <property type="component" value="Unplaced"/>
</dbReference>
<organism evidence="1 2">
    <name type="scientific">Panagrolaimus davidi</name>
    <dbReference type="NCBI Taxonomy" id="227884"/>
    <lineage>
        <taxon>Eukaryota</taxon>
        <taxon>Metazoa</taxon>
        <taxon>Ecdysozoa</taxon>
        <taxon>Nematoda</taxon>
        <taxon>Chromadorea</taxon>
        <taxon>Rhabditida</taxon>
        <taxon>Tylenchina</taxon>
        <taxon>Panagrolaimomorpha</taxon>
        <taxon>Panagrolaimoidea</taxon>
        <taxon>Panagrolaimidae</taxon>
        <taxon>Panagrolaimus</taxon>
    </lineage>
</organism>
<sequence length="118" mass="13754">MNAHERKSVNPELQVWIKENVHSSKILFTGKADDCARVEALVLHFYFNNKLDNLQLFNKRQEHRQLLINEQYIKVDEDIEIFLQSFPLNNCNPGYETLLEAVKHIVFVGGVKDDVNDV</sequence>
<dbReference type="AlphaFoldDB" id="A0A914QML2"/>
<protein>
    <submittedName>
        <fullName evidence="2">Uncharacterized protein</fullName>
    </submittedName>
</protein>
<accession>A0A914QML2</accession>
<reference evidence="2" key="1">
    <citation type="submission" date="2022-11" db="UniProtKB">
        <authorList>
            <consortium name="WormBaseParasite"/>
        </authorList>
    </citation>
    <scope>IDENTIFICATION</scope>
</reference>
<evidence type="ECO:0000313" key="2">
    <source>
        <dbReference type="WBParaSite" id="PDA_v2.g4523.t1"/>
    </source>
</evidence>
<name>A0A914QML2_9BILA</name>
<proteinExistence type="predicted"/>